<proteinExistence type="predicted"/>
<sequence length="156" mass="18058">MNVNQYEIALQAEQWKVLYFPQTAHKRIGFAAKNMPPYLVSQESPEQFLENSIITQKVDIYALEITFYKLITHKYPVYERNIKEQGKKIAQLKCIERPSEIKDDVLWDLISKLLEFDPNKRIAAANPPCGLIMSQSFRQCELPCLFGHKGAQGPDR</sequence>
<organism evidence="2 3">
    <name type="scientific">Streblomastix strix</name>
    <dbReference type="NCBI Taxonomy" id="222440"/>
    <lineage>
        <taxon>Eukaryota</taxon>
        <taxon>Metamonada</taxon>
        <taxon>Preaxostyla</taxon>
        <taxon>Oxymonadida</taxon>
        <taxon>Streblomastigidae</taxon>
        <taxon>Streblomastix</taxon>
    </lineage>
</organism>
<evidence type="ECO:0000259" key="1">
    <source>
        <dbReference type="Pfam" id="PF00069"/>
    </source>
</evidence>
<dbReference type="AlphaFoldDB" id="A0A5J4UX32"/>
<dbReference type="GO" id="GO:0005524">
    <property type="term" value="F:ATP binding"/>
    <property type="evidence" value="ECO:0007669"/>
    <property type="project" value="InterPro"/>
</dbReference>
<dbReference type="Gene3D" id="1.10.510.10">
    <property type="entry name" value="Transferase(Phosphotransferase) domain 1"/>
    <property type="match status" value="1"/>
</dbReference>
<dbReference type="EMBL" id="SNRW01011955">
    <property type="protein sequence ID" value="KAA6374471.1"/>
    <property type="molecule type" value="Genomic_DNA"/>
</dbReference>
<reference evidence="2 3" key="1">
    <citation type="submission" date="2019-03" db="EMBL/GenBank/DDBJ databases">
        <title>Single cell metagenomics reveals metabolic interactions within the superorganism composed of flagellate Streblomastix strix and complex community of Bacteroidetes bacteria on its surface.</title>
        <authorList>
            <person name="Treitli S.C."/>
            <person name="Kolisko M."/>
            <person name="Husnik F."/>
            <person name="Keeling P."/>
            <person name="Hampl V."/>
        </authorList>
    </citation>
    <scope>NUCLEOTIDE SEQUENCE [LARGE SCALE GENOMIC DNA]</scope>
    <source>
        <strain evidence="2">ST1C</strain>
    </source>
</reference>
<evidence type="ECO:0000313" key="2">
    <source>
        <dbReference type="EMBL" id="KAA6374471.1"/>
    </source>
</evidence>
<dbReference type="Proteomes" id="UP000324800">
    <property type="component" value="Unassembled WGS sequence"/>
</dbReference>
<dbReference type="Pfam" id="PF00069">
    <property type="entry name" value="Pkinase"/>
    <property type="match status" value="1"/>
</dbReference>
<feature type="non-terminal residue" evidence="2">
    <location>
        <position position="156"/>
    </location>
</feature>
<feature type="domain" description="Protein kinase" evidence="1">
    <location>
        <begin position="44"/>
        <end position="125"/>
    </location>
</feature>
<dbReference type="SUPFAM" id="SSF56112">
    <property type="entry name" value="Protein kinase-like (PK-like)"/>
    <property type="match status" value="1"/>
</dbReference>
<dbReference type="InterPro" id="IPR011009">
    <property type="entry name" value="Kinase-like_dom_sf"/>
</dbReference>
<accession>A0A5J4UX32</accession>
<dbReference type="GO" id="GO:0004672">
    <property type="term" value="F:protein kinase activity"/>
    <property type="evidence" value="ECO:0007669"/>
    <property type="project" value="InterPro"/>
</dbReference>
<evidence type="ECO:0000313" key="3">
    <source>
        <dbReference type="Proteomes" id="UP000324800"/>
    </source>
</evidence>
<name>A0A5J4UX32_9EUKA</name>
<dbReference type="InterPro" id="IPR000719">
    <property type="entry name" value="Prot_kinase_dom"/>
</dbReference>
<protein>
    <recommendedName>
        <fullName evidence="1">Protein kinase domain-containing protein</fullName>
    </recommendedName>
</protein>
<comment type="caution">
    <text evidence="2">The sequence shown here is derived from an EMBL/GenBank/DDBJ whole genome shotgun (WGS) entry which is preliminary data.</text>
</comment>
<gene>
    <name evidence="2" type="ORF">EZS28_030000</name>
</gene>